<dbReference type="InterPro" id="IPR000792">
    <property type="entry name" value="Tscrpt_reg_LuxR_C"/>
</dbReference>
<sequence>MIRVILVDDHVVVRTGVKRLLEEQADLRVIAEAATGDDAYKLYQQYQPDVLILDMNMPGSSGLATLGQLIARYVKAKVIMFSMHTEVSFAVQAISAGAKGYVLKSSTPEEMIQAVRQVASGKSYLSAEVAQNIALHNLSQENDPTRVLTPREFEIFRLLAEGAEVDMIASTLKIGHKTVANYQTQLKHKLNIHTPIQLVRLALKHHIISLH</sequence>
<dbReference type="PROSITE" id="PS50043">
    <property type="entry name" value="HTH_LUXR_2"/>
    <property type="match status" value="1"/>
</dbReference>
<evidence type="ECO:0000256" key="2">
    <source>
        <dbReference type="ARBA" id="ARBA00023125"/>
    </source>
</evidence>
<dbReference type="PANTHER" id="PTHR43214:SF43">
    <property type="entry name" value="TWO-COMPONENT RESPONSE REGULATOR"/>
    <property type="match status" value="1"/>
</dbReference>
<dbReference type="InterPro" id="IPR039420">
    <property type="entry name" value="WalR-like"/>
</dbReference>
<dbReference type="PRINTS" id="PR00038">
    <property type="entry name" value="HTHLUXR"/>
</dbReference>
<evidence type="ECO:0000259" key="4">
    <source>
        <dbReference type="PROSITE" id="PS50043"/>
    </source>
</evidence>
<accession>A0A0A0BJB5</accession>
<dbReference type="Pfam" id="PF00196">
    <property type="entry name" value="GerE"/>
    <property type="match status" value="1"/>
</dbReference>
<dbReference type="RefSeq" id="WP_008291695.1">
    <property type="nucleotide sequence ID" value="NZ_JRQD01000002.1"/>
</dbReference>
<feature type="domain" description="Response regulatory" evidence="5">
    <location>
        <begin position="3"/>
        <end position="119"/>
    </location>
</feature>
<dbReference type="PROSITE" id="PS50110">
    <property type="entry name" value="RESPONSE_REGULATORY"/>
    <property type="match status" value="1"/>
</dbReference>
<evidence type="ECO:0000256" key="3">
    <source>
        <dbReference type="PROSITE-ProRule" id="PRU00169"/>
    </source>
</evidence>
<dbReference type="SMART" id="SM00421">
    <property type="entry name" value="HTH_LUXR"/>
    <property type="match status" value="1"/>
</dbReference>
<evidence type="ECO:0000256" key="1">
    <source>
        <dbReference type="ARBA" id="ARBA00022553"/>
    </source>
</evidence>
<dbReference type="GO" id="GO:0000160">
    <property type="term" value="P:phosphorelay signal transduction system"/>
    <property type="evidence" value="ECO:0007669"/>
    <property type="project" value="InterPro"/>
</dbReference>
<feature type="domain" description="HTH luxR-type" evidence="4">
    <location>
        <begin position="141"/>
        <end position="206"/>
    </location>
</feature>
<dbReference type="PANTHER" id="PTHR43214">
    <property type="entry name" value="TWO-COMPONENT RESPONSE REGULATOR"/>
    <property type="match status" value="1"/>
</dbReference>
<gene>
    <name evidence="6" type="ORF">LP43_0798</name>
</gene>
<evidence type="ECO:0000313" key="6">
    <source>
        <dbReference type="EMBL" id="KGM07189.1"/>
    </source>
</evidence>
<dbReference type="CDD" id="cd06170">
    <property type="entry name" value="LuxR_C_like"/>
    <property type="match status" value="1"/>
</dbReference>
<dbReference type="SUPFAM" id="SSF52172">
    <property type="entry name" value="CheY-like"/>
    <property type="match status" value="1"/>
</dbReference>
<dbReference type="GO" id="GO:0006355">
    <property type="term" value="P:regulation of DNA-templated transcription"/>
    <property type="evidence" value="ECO:0007669"/>
    <property type="project" value="InterPro"/>
</dbReference>
<dbReference type="AlphaFoldDB" id="A0A0A0BJB5"/>
<feature type="modified residue" description="4-aspartylphosphate" evidence="3">
    <location>
        <position position="54"/>
    </location>
</feature>
<dbReference type="SMART" id="SM00448">
    <property type="entry name" value="REC"/>
    <property type="match status" value="1"/>
</dbReference>
<name>A0A0A0BJB5_9GAMM</name>
<dbReference type="SUPFAM" id="SSF46894">
    <property type="entry name" value="C-terminal effector domain of the bipartite response regulators"/>
    <property type="match status" value="1"/>
</dbReference>
<comment type="caution">
    <text evidence="6">The sequence shown here is derived from an EMBL/GenBank/DDBJ whole genome shotgun (WGS) entry which is preliminary data.</text>
</comment>
<protein>
    <submittedName>
        <fullName evidence="6">DNA-binding response regulator, LuxR family</fullName>
    </submittedName>
</protein>
<dbReference type="Gene3D" id="3.40.50.2300">
    <property type="match status" value="1"/>
</dbReference>
<dbReference type="InterPro" id="IPR058245">
    <property type="entry name" value="NreC/VraR/RcsB-like_REC"/>
</dbReference>
<dbReference type="CDD" id="cd17535">
    <property type="entry name" value="REC_NarL-like"/>
    <property type="match status" value="1"/>
</dbReference>
<dbReference type="GO" id="GO:0003677">
    <property type="term" value="F:DNA binding"/>
    <property type="evidence" value="ECO:0007669"/>
    <property type="project" value="UniProtKB-KW"/>
</dbReference>
<organism evidence="6 7">
    <name type="scientific">Methylophaga thiooxydans</name>
    <dbReference type="NCBI Taxonomy" id="392484"/>
    <lineage>
        <taxon>Bacteria</taxon>
        <taxon>Pseudomonadati</taxon>
        <taxon>Pseudomonadota</taxon>
        <taxon>Gammaproteobacteria</taxon>
        <taxon>Thiotrichales</taxon>
        <taxon>Piscirickettsiaceae</taxon>
        <taxon>Methylophaga</taxon>
    </lineage>
</organism>
<dbReference type="Pfam" id="PF00072">
    <property type="entry name" value="Response_reg"/>
    <property type="match status" value="1"/>
</dbReference>
<keyword evidence="1 3" id="KW-0597">Phosphoprotein</keyword>
<proteinExistence type="predicted"/>
<reference evidence="6 7" key="1">
    <citation type="submission" date="2014-09" db="EMBL/GenBank/DDBJ databases">
        <authorList>
            <person name="Grob C."/>
            <person name="Taubert M."/>
            <person name="Howat A.M."/>
            <person name="Burns O.J."/>
            <person name="Dixon J.L."/>
            <person name="Chen Y."/>
            <person name="Murrell J.C."/>
        </authorList>
    </citation>
    <scope>NUCLEOTIDE SEQUENCE [LARGE SCALE GENOMIC DNA]</scope>
    <source>
        <strain evidence="6">L4</strain>
    </source>
</reference>
<evidence type="ECO:0000259" key="5">
    <source>
        <dbReference type="PROSITE" id="PS50110"/>
    </source>
</evidence>
<dbReference type="InterPro" id="IPR011006">
    <property type="entry name" value="CheY-like_superfamily"/>
</dbReference>
<dbReference type="InterPro" id="IPR001789">
    <property type="entry name" value="Sig_transdc_resp-reg_receiver"/>
</dbReference>
<keyword evidence="2 6" id="KW-0238">DNA-binding</keyword>
<dbReference type="InterPro" id="IPR016032">
    <property type="entry name" value="Sig_transdc_resp-reg_C-effctor"/>
</dbReference>
<evidence type="ECO:0000313" key="7">
    <source>
        <dbReference type="Proteomes" id="UP000029999"/>
    </source>
</evidence>
<dbReference type="EMBL" id="JRQD01000002">
    <property type="protein sequence ID" value="KGM07189.1"/>
    <property type="molecule type" value="Genomic_DNA"/>
</dbReference>
<dbReference type="STRING" id="392484.LP43_0798"/>
<dbReference type="Proteomes" id="UP000029999">
    <property type="component" value="Unassembled WGS sequence"/>
</dbReference>